<accession>A0A108EXL2</accession>
<proteinExistence type="predicted"/>
<protein>
    <recommendedName>
        <fullName evidence="3">Transposase</fullName>
    </recommendedName>
</protein>
<evidence type="ECO:0008006" key="3">
    <source>
        <dbReference type="Google" id="ProtNLM"/>
    </source>
</evidence>
<evidence type="ECO:0000313" key="2">
    <source>
        <dbReference type="Proteomes" id="UP000068016"/>
    </source>
</evidence>
<organism evidence="1 2">
    <name type="scientific">Burkholderia territorii</name>
    <dbReference type="NCBI Taxonomy" id="1503055"/>
    <lineage>
        <taxon>Bacteria</taxon>
        <taxon>Pseudomonadati</taxon>
        <taxon>Pseudomonadota</taxon>
        <taxon>Betaproteobacteria</taxon>
        <taxon>Burkholderiales</taxon>
        <taxon>Burkholderiaceae</taxon>
        <taxon>Burkholderia</taxon>
        <taxon>Burkholderia cepacia complex</taxon>
    </lineage>
</organism>
<evidence type="ECO:0000313" key="1">
    <source>
        <dbReference type="EMBL" id="KWN19213.1"/>
    </source>
</evidence>
<comment type="caution">
    <text evidence="1">The sequence shown here is derived from an EMBL/GenBank/DDBJ whole genome shotgun (WGS) entry which is preliminary data.</text>
</comment>
<dbReference type="Proteomes" id="UP000068016">
    <property type="component" value="Unassembled WGS sequence"/>
</dbReference>
<dbReference type="EMBL" id="LPLZ01000032">
    <property type="protein sequence ID" value="KWN19213.1"/>
    <property type="molecule type" value="Genomic_DNA"/>
</dbReference>
<dbReference type="AlphaFoldDB" id="A0A108EXL2"/>
<sequence length="75" mass="8427">MRHGTTTLFVALDIATGEVIARSIGAIAAADSWAFTIKRMSRRSLRSTFVAARTARHVSWKMWSILIWTSITLFD</sequence>
<gene>
    <name evidence="1" type="ORF">WT83_10780</name>
</gene>
<name>A0A108EXL2_9BURK</name>
<reference evidence="1 2" key="1">
    <citation type="submission" date="2015-11" db="EMBL/GenBank/DDBJ databases">
        <title>Expanding the genomic diversity of Burkholderia species for the development of highly accurate diagnostics.</title>
        <authorList>
            <person name="Sahl J."/>
            <person name="Keim P."/>
            <person name="Wagner D."/>
        </authorList>
    </citation>
    <scope>NUCLEOTIDE SEQUENCE [LARGE SCALE GENOMIC DNA]</scope>
    <source>
        <strain evidence="1 2">MSMB793WGS</strain>
    </source>
</reference>